<dbReference type="PIRSF" id="PIRSF006276">
    <property type="entry name" value="UspA"/>
    <property type="match status" value="1"/>
</dbReference>
<protein>
    <submittedName>
        <fullName evidence="3">Universal stress protein</fullName>
    </submittedName>
</protein>
<evidence type="ECO:0000313" key="5">
    <source>
        <dbReference type="Proteomes" id="UP001068021"/>
    </source>
</evidence>
<dbReference type="Gene3D" id="3.40.50.620">
    <property type="entry name" value="HUPs"/>
    <property type="match status" value="1"/>
</dbReference>
<feature type="domain" description="UspA" evidence="2">
    <location>
        <begin position="1"/>
        <end position="147"/>
    </location>
</feature>
<dbReference type="Pfam" id="PF00582">
    <property type="entry name" value="Usp"/>
    <property type="match status" value="1"/>
</dbReference>
<dbReference type="Proteomes" id="UP001074446">
    <property type="component" value="Unassembled WGS sequence"/>
</dbReference>
<dbReference type="EMBL" id="JAPVER010000020">
    <property type="protein sequence ID" value="MCZ3367059.1"/>
    <property type="molecule type" value="Genomic_DNA"/>
</dbReference>
<organism evidence="3 5">
    <name type="scientific">Methanobacterium veterum</name>
    <dbReference type="NCBI Taxonomy" id="408577"/>
    <lineage>
        <taxon>Archaea</taxon>
        <taxon>Methanobacteriati</taxon>
        <taxon>Methanobacteriota</taxon>
        <taxon>Methanomada group</taxon>
        <taxon>Methanobacteria</taxon>
        <taxon>Methanobacteriales</taxon>
        <taxon>Methanobacteriaceae</taxon>
        <taxon>Methanobacterium</taxon>
    </lineage>
</organism>
<comment type="similarity">
    <text evidence="1">Belongs to the universal stress protein A family.</text>
</comment>
<dbReference type="PRINTS" id="PR01438">
    <property type="entry name" value="UNVRSLSTRESS"/>
</dbReference>
<keyword evidence="5" id="KW-1185">Reference proteome</keyword>
<dbReference type="SUPFAM" id="SSF52402">
    <property type="entry name" value="Adenine nucleotide alpha hydrolases-like"/>
    <property type="match status" value="1"/>
</dbReference>
<gene>
    <name evidence="4" type="ORF">O3H35_14180</name>
    <name evidence="3" type="ORF">O3H54_14315</name>
</gene>
<dbReference type="InterPro" id="IPR014729">
    <property type="entry name" value="Rossmann-like_a/b/a_fold"/>
</dbReference>
<evidence type="ECO:0000313" key="3">
    <source>
        <dbReference type="EMBL" id="MCZ3367059.1"/>
    </source>
</evidence>
<dbReference type="PANTHER" id="PTHR46268:SF6">
    <property type="entry name" value="UNIVERSAL STRESS PROTEIN UP12"/>
    <property type="match status" value="1"/>
</dbReference>
<reference evidence="3" key="1">
    <citation type="submission" date="2022-12" db="EMBL/GenBank/DDBJ databases">
        <title>Reclassification of two methanogenic archaea species isolated from the Kolyma lowland permafrost.</title>
        <authorList>
            <person name="Trubitsyn V.E."/>
            <person name="Rivkina E.M."/>
            <person name="Shcherbakova V.A."/>
        </authorList>
    </citation>
    <scope>NUCLEOTIDE SEQUENCE</scope>
    <source>
        <strain evidence="3">M2</strain>
        <strain evidence="4">MK4</strain>
    </source>
</reference>
<accession>A0A9E5A1F6</accession>
<evidence type="ECO:0000259" key="2">
    <source>
        <dbReference type="Pfam" id="PF00582"/>
    </source>
</evidence>
<dbReference type="InterPro" id="IPR006015">
    <property type="entry name" value="Universal_stress_UspA"/>
</dbReference>
<dbReference type="EMBL" id="JAPVES010000030">
    <property type="protein sequence ID" value="MCZ3373794.1"/>
    <property type="molecule type" value="Genomic_DNA"/>
</dbReference>
<dbReference type="AlphaFoldDB" id="A0A9E5A1F6"/>
<dbReference type="Proteomes" id="UP001068021">
    <property type="component" value="Unassembled WGS sequence"/>
</dbReference>
<proteinExistence type="inferred from homology"/>
<name>A0A9E5A1F6_9EURY</name>
<evidence type="ECO:0000256" key="1">
    <source>
        <dbReference type="ARBA" id="ARBA00008791"/>
    </source>
</evidence>
<sequence>MYKKILLPTDGSQPAHKAAEQAIWIAIMSNAELIVLHVIDTSIFTGLPSKESISKVKELLKNEEKNYFNAVQDILLKYKEKYNIEIKLVFMSKEGHPAHTIRKIVDKENIDLVVMGTSGKHGMDRFLLGSVAERVVRTASCPVLVVR</sequence>
<evidence type="ECO:0000313" key="4">
    <source>
        <dbReference type="EMBL" id="MCZ3373794.1"/>
    </source>
</evidence>
<dbReference type="CDD" id="cd00293">
    <property type="entry name" value="USP-like"/>
    <property type="match status" value="1"/>
</dbReference>
<dbReference type="PANTHER" id="PTHR46268">
    <property type="entry name" value="STRESS RESPONSE PROTEIN NHAX"/>
    <property type="match status" value="1"/>
</dbReference>
<comment type="caution">
    <text evidence="3">The sequence shown here is derived from an EMBL/GenBank/DDBJ whole genome shotgun (WGS) entry which is preliminary data.</text>
</comment>
<dbReference type="InterPro" id="IPR006016">
    <property type="entry name" value="UspA"/>
</dbReference>
<dbReference type="RefSeq" id="WP_048082345.1">
    <property type="nucleotide sequence ID" value="NZ_JAPVER010000020.1"/>
</dbReference>